<feature type="binding site" evidence="8">
    <location>
        <position position="137"/>
    </location>
    <ligand>
        <name>IMP</name>
        <dbReference type="ChEBI" id="CHEBI:58053"/>
        <note>ligand shared between dimeric partners</note>
    </ligand>
</feature>
<feature type="binding site" description="in other chain" evidence="8">
    <location>
        <position position="196"/>
    </location>
    <ligand>
        <name>IMP</name>
        <dbReference type="ChEBI" id="CHEBI:58053"/>
        <note>ligand shared between dimeric partners</note>
    </ligand>
</feature>
<evidence type="ECO:0000313" key="12">
    <source>
        <dbReference type="Proteomes" id="UP000216312"/>
    </source>
</evidence>
<comment type="subunit">
    <text evidence="1 8">Homodimer.</text>
</comment>
<feature type="binding site" evidence="8">
    <location>
        <begin position="40"/>
        <end position="42"/>
    </location>
    <ligand>
        <name>GTP</name>
        <dbReference type="ChEBI" id="CHEBI:37565"/>
    </ligand>
</feature>
<dbReference type="GO" id="GO:0005525">
    <property type="term" value="F:GTP binding"/>
    <property type="evidence" value="ECO:0007669"/>
    <property type="project" value="UniProtKB-UniRule"/>
</dbReference>
<dbReference type="InterPro" id="IPR042111">
    <property type="entry name" value="Adenylosuccinate_synth_dom3"/>
</dbReference>
<feature type="binding site" description="in other chain" evidence="8">
    <location>
        <position position="123"/>
    </location>
    <ligand>
        <name>IMP</name>
        <dbReference type="ChEBI" id="CHEBI:58053"/>
        <note>ligand shared between dimeric partners</note>
    </ligand>
</feature>
<comment type="function">
    <text evidence="8">Plays an important role in the de novo pathway of purine nucleotide biosynthesis. Catalyzes the first committed step in the biosynthesis of AMP from IMP.</text>
</comment>
<feature type="active site" description="Proton acceptor" evidence="8">
    <location>
        <position position="13"/>
    </location>
</feature>
<gene>
    <name evidence="8" type="primary">purA</name>
    <name evidence="11" type="ORF">CGW93_01545</name>
</gene>
<dbReference type="InterPro" id="IPR018220">
    <property type="entry name" value="Adenylosuccin_syn_GTP-bd"/>
</dbReference>
<comment type="catalytic activity">
    <reaction evidence="8 10">
        <text>IMP + L-aspartate + GTP = N(6)-(1,2-dicarboxyethyl)-AMP + GDP + phosphate + 2 H(+)</text>
        <dbReference type="Rhea" id="RHEA:15753"/>
        <dbReference type="ChEBI" id="CHEBI:15378"/>
        <dbReference type="ChEBI" id="CHEBI:29991"/>
        <dbReference type="ChEBI" id="CHEBI:37565"/>
        <dbReference type="ChEBI" id="CHEBI:43474"/>
        <dbReference type="ChEBI" id="CHEBI:57567"/>
        <dbReference type="ChEBI" id="CHEBI:58053"/>
        <dbReference type="ChEBI" id="CHEBI:58189"/>
        <dbReference type="EC" id="6.3.4.4"/>
    </reaction>
</comment>
<evidence type="ECO:0000256" key="2">
    <source>
        <dbReference type="ARBA" id="ARBA00022598"/>
    </source>
</evidence>
<dbReference type="GO" id="GO:0005737">
    <property type="term" value="C:cytoplasm"/>
    <property type="evidence" value="ECO:0007669"/>
    <property type="project" value="UniProtKB-SubCell"/>
</dbReference>
<dbReference type="CDD" id="cd03108">
    <property type="entry name" value="AdSS"/>
    <property type="match status" value="1"/>
</dbReference>
<dbReference type="InterPro" id="IPR001114">
    <property type="entry name" value="Adenylosuccinate_synthetase"/>
</dbReference>
<evidence type="ECO:0000256" key="9">
    <source>
        <dbReference type="PROSITE-ProRule" id="PRU10134"/>
    </source>
</evidence>
<accession>A0A257LUK0</accession>
<dbReference type="InterPro" id="IPR033128">
    <property type="entry name" value="Adenylosuccin_syn_Lys_AS"/>
</dbReference>
<feature type="binding site" description="in other chain" evidence="8">
    <location>
        <begin position="13"/>
        <end position="16"/>
    </location>
    <ligand>
        <name>IMP</name>
        <dbReference type="ChEBI" id="CHEBI:58053"/>
        <note>ligand shared between dimeric partners</note>
    </ligand>
</feature>
<dbReference type="EMBL" id="NMUJ01000010">
    <property type="protein sequence ID" value="OYV03327.1"/>
    <property type="molecule type" value="Genomic_DNA"/>
</dbReference>
<dbReference type="Gene3D" id="1.10.300.10">
    <property type="entry name" value="Adenylosuccinate Synthetase, subunit A, domain 2"/>
    <property type="match status" value="2"/>
</dbReference>
<dbReference type="GO" id="GO:0004019">
    <property type="term" value="F:adenylosuccinate synthase activity"/>
    <property type="evidence" value="ECO:0007669"/>
    <property type="project" value="UniProtKB-UniRule"/>
</dbReference>
<dbReference type="EC" id="6.3.4.4" evidence="8 10"/>
<feature type="binding site" description="in other chain" evidence="8">
    <location>
        <position position="275"/>
    </location>
    <ligand>
        <name>IMP</name>
        <dbReference type="ChEBI" id="CHEBI:58053"/>
        <note>ligand shared between dimeric partners</note>
    </ligand>
</feature>
<dbReference type="SMART" id="SM00788">
    <property type="entry name" value="Adenylsucc_synt"/>
    <property type="match status" value="1"/>
</dbReference>
<dbReference type="FunFam" id="3.90.170.10:FF:000001">
    <property type="entry name" value="Adenylosuccinate synthetase"/>
    <property type="match status" value="1"/>
</dbReference>
<feature type="binding site" evidence="8">
    <location>
        <begin position="271"/>
        <end position="277"/>
    </location>
    <ligand>
        <name>substrate</name>
    </ligand>
</feature>
<evidence type="ECO:0000256" key="4">
    <source>
        <dbReference type="ARBA" id="ARBA00022741"/>
    </source>
</evidence>
<feature type="binding site" evidence="8">
    <location>
        <position position="13"/>
    </location>
    <ligand>
        <name>Mg(2+)</name>
        <dbReference type="ChEBI" id="CHEBI:18420"/>
    </ligand>
</feature>
<keyword evidence="6 8" id="KW-0460">Magnesium</keyword>
<keyword evidence="5 8" id="KW-0658">Purine biosynthesis</keyword>
<dbReference type="AlphaFoldDB" id="A0A257LUK0"/>
<protein>
    <recommendedName>
        <fullName evidence="8 10">Adenylosuccinate synthetase</fullName>
        <shortName evidence="8">AMPSase</shortName>
        <shortName evidence="8">AdSS</shortName>
        <ecNumber evidence="8 10">6.3.4.4</ecNumber>
    </recommendedName>
    <alternativeName>
        <fullName evidence="8">IMP--aspartate ligase</fullName>
    </alternativeName>
</protein>
<dbReference type="InterPro" id="IPR027417">
    <property type="entry name" value="P-loop_NTPase"/>
</dbReference>
<dbReference type="GO" id="GO:0044208">
    <property type="term" value="P:'de novo' AMP biosynthetic process"/>
    <property type="evidence" value="ECO:0007669"/>
    <property type="project" value="UniProtKB-UniRule"/>
</dbReference>
<feature type="binding site" evidence="8">
    <location>
        <position position="277"/>
    </location>
    <ligand>
        <name>GTP</name>
        <dbReference type="ChEBI" id="CHEBI:37565"/>
    </ligand>
</feature>
<dbReference type="Gene3D" id="3.40.440.10">
    <property type="entry name" value="Adenylosuccinate Synthetase, subunit A, domain 1"/>
    <property type="match status" value="2"/>
</dbReference>
<feature type="binding site" evidence="8">
    <location>
        <position position="40"/>
    </location>
    <ligand>
        <name>Mg(2+)</name>
        <dbReference type="ChEBI" id="CHEBI:18420"/>
    </ligand>
</feature>
<dbReference type="PROSITE" id="PS00513">
    <property type="entry name" value="ADENYLOSUCCIN_SYN_2"/>
    <property type="match status" value="1"/>
</dbReference>
<comment type="cofactor">
    <cofactor evidence="8">
        <name>Mg(2+)</name>
        <dbReference type="ChEBI" id="CHEBI:18420"/>
    </cofactor>
    <text evidence="8">Binds 1 Mg(2+) ion per subunit.</text>
</comment>
<comment type="pathway">
    <text evidence="8 10">Purine metabolism; AMP biosynthesis via de novo pathway; AMP from IMP: step 1/2.</text>
</comment>
<proteinExistence type="inferred from homology"/>
<dbReference type="PROSITE" id="PS01266">
    <property type="entry name" value="ADENYLOSUCCIN_SYN_1"/>
    <property type="match status" value="1"/>
</dbReference>
<feature type="binding site" evidence="8">
    <location>
        <begin position="376"/>
        <end position="378"/>
    </location>
    <ligand>
        <name>GTP</name>
        <dbReference type="ChEBI" id="CHEBI:37565"/>
    </ligand>
</feature>
<dbReference type="PANTHER" id="PTHR11846">
    <property type="entry name" value="ADENYLOSUCCINATE SYNTHETASE"/>
    <property type="match status" value="1"/>
</dbReference>
<evidence type="ECO:0000256" key="1">
    <source>
        <dbReference type="ARBA" id="ARBA00011738"/>
    </source>
</evidence>
<dbReference type="UniPathway" id="UPA00075">
    <property type="reaction ID" value="UER00335"/>
</dbReference>
<feature type="binding site" evidence="8">
    <location>
        <begin position="303"/>
        <end position="305"/>
    </location>
    <ligand>
        <name>GTP</name>
        <dbReference type="ChEBI" id="CHEBI:37565"/>
    </ligand>
</feature>
<evidence type="ECO:0000256" key="5">
    <source>
        <dbReference type="ARBA" id="ARBA00022755"/>
    </source>
</evidence>
<keyword evidence="2 8" id="KW-0436">Ligase</keyword>
<evidence type="ECO:0000256" key="6">
    <source>
        <dbReference type="ARBA" id="ARBA00022842"/>
    </source>
</evidence>
<feature type="binding site" description="in other chain" evidence="8">
    <location>
        <begin position="38"/>
        <end position="41"/>
    </location>
    <ligand>
        <name>IMP</name>
        <dbReference type="ChEBI" id="CHEBI:58053"/>
        <note>ligand shared between dimeric partners</note>
    </ligand>
</feature>
<dbReference type="Pfam" id="PF00709">
    <property type="entry name" value="Adenylsucc_synt"/>
    <property type="match status" value="1"/>
</dbReference>
<evidence type="ECO:0000256" key="7">
    <source>
        <dbReference type="ARBA" id="ARBA00023134"/>
    </source>
</evidence>
<dbReference type="SUPFAM" id="SSF52540">
    <property type="entry name" value="P-loop containing nucleoside triphosphate hydrolases"/>
    <property type="match status" value="1"/>
</dbReference>
<evidence type="ECO:0000256" key="10">
    <source>
        <dbReference type="RuleBase" id="RU000520"/>
    </source>
</evidence>
<feature type="active site" evidence="9">
    <location>
        <position position="134"/>
    </location>
</feature>
<dbReference type="InterPro" id="IPR042109">
    <property type="entry name" value="Adenylosuccinate_synth_dom1"/>
</dbReference>
<comment type="similarity">
    <text evidence="8 10">Belongs to the adenylosuccinate synthetase family.</text>
</comment>
<dbReference type="GO" id="GO:0000287">
    <property type="term" value="F:magnesium ion binding"/>
    <property type="evidence" value="ECO:0007669"/>
    <property type="project" value="UniProtKB-UniRule"/>
</dbReference>
<feature type="active site" description="Proton donor" evidence="8">
    <location>
        <position position="41"/>
    </location>
</feature>
<keyword evidence="8" id="KW-0963">Cytoplasm</keyword>
<sequence length="387" mass="43069">MMVKVVVGLQWGDEGKGKLIDFLCGDIDIVARFQGGANAGHTVVWQGNEIAFHHIPSGIIHTQVTGILGPGMVVDIPVLLDEIRYLKELGISVDGRLKIDWRTQVVRADHKEEDAKDKLVGTTKRGIGPAYRDKYGRRGLRIVDIFYPQYAVHLPKGLIDHYTKYQDAMSPYVCDTVQLLHNAINEGKSILAEGAQGTFLDIGFGTYPYVTASYTIAGGTCIGLGISPKEITEVIGVFKAYTTRVGHGPLPTELEPELGSLLRERGKEYGATTRRPRRCGWLDLHWLKFAVKLNGVDKLAITKLDVLTGLHEIKVAVGYEEDLPFITDDAHPIYVSFKGWSTSIRGSKKYSELPLNARRYLKFIEDTLEIPIKWISTGPERDAIILR</sequence>
<keyword evidence="7 8" id="KW-0342">GTP-binding</keyword>
<evidence type="ECO:0000256" key="8">
    <source>
        <dbReference type="HAMAP-Rule" id="MF_00011"/>
    </source>
</evidence>
<feature type="binding site" description="in other chain" evidence="8">
    <location>
        <position position="211"/>
    </location>
    <ligand>
        <name>IMP</name>
        <dbReference type="ChEBI" id="CHEBI:58053"/>
        <note>ligand shared between dimeric partners</note>
    </ligand>
</feature>
<dbReference type="HAMAP" id="MF_00011">
    <property type="entry name" value="Adenylosucc_synth"/>
    <property type="match status" value="1"/>
</dbReference>
<name>A0A257LUK0_UNCW3</name>
<reference evidence="12" key="1">
    <citation type="submission" date="2017-07" db="EMBL/GenBank/DDBJ databases">
        <title>Novel pathways for hydrocarbon cycling and metabolic interdependencies in hydrothermal sediment communities.</title>
        <authorList>
            <person name="Dombrowski N."/>
            <person name="Seitz K."/>
            <person name="Teske A."/>
            <person name="Baker B."/>
        </authorList>
    </citation>
    <scope>NUCLEOTIDE SEQUENCE [LARGE SCALE GENOMIC DNA]</scope>
</reference>
<dbReference type="InterPro" id="IPR042110">
    <property type="entry name" value="Adenylosuccinate_synth_dom2"/>
</dbReference>
<feature type="binding site" evidence="8">
    <location>
        <begin position="12"/>
        <end position="18"/>
    </location>
    <ligand>
        <name>GTP</name>
        <dbReference type="ChEBI" id="CHEBI:37565"/>
    </ligand>
</feature>
<evidence type="ECO:0000256" key="3">
    <source>
        <dbReference type="ARBA" id="ARBA00022723"/>
    </source>
</evidence>
<dbReference type="Proteomes" id="UP000216312">
    <property type="component" value="Unassembled WGS sequence"/>
</dbReference>
<dbReference type="Gene3D" id="3.90.170.10">
    <property type="entry name" value="Adenylosuccinate Synthetase, subunit A, domain 3"/>
    <property type="match status" value="1"/>
</dbReference>
<comment type="caution">
    <text evidence="11">The sequence shown here is derived from an EMBL/GenBank/DDBJ whole genome shotgun (WGS) entry which is preliminary data.</text>
</comment>
<organism evidence="11 12">
    <name type="scientific">candidate division WOR-3 bacterium 4484_18</name>
    <dbReference type="NCBI Taxonomy" id="2020626"/>
    <lineage>
        <taxon>Bacteria</taxon>
        <taxon>Bacteria division WOR-3</taxon>
    </lineage>
</organism>
<keyword evidence="4 8" id="KW-0547">Nucleotide-binding</keyword>
<comment type="subcellular location">
    <subcellularLocation>
        <location evidence="8">Cytoplasm</location>
    </subcellularLocation>
</comment>
<dbReference type="GO" id="GO:0046040">
    <property type="term" value="P:IMP metabolic process"/>
    <property type="evidence" value="ECO:0007669"/>
    <property type="project" value="TreeGrafter"/>
</dbReference>
<keyword evidence="3 8" id="KW-0479">Metal-binding</keyword>
<evidence type="ECO:0000313" key="11">
    <source>
        <dbReference type="EMBL" id="OYV03327.1"/>
    </source>
</evidence>
<dbReference type="PANTHER" id="PTHR11846:SF0">
    <property type="entry name" value="ADENYLOSUCCINATE SYNTHETASE"/>
    <property type="match status" value="1"/>
</dbReference>